<feature type="domain" description="HAMP" evidence="5">
    <location>
        <begin position="337"/>
        <end position="390"/>
    </location>
</feature>
<dbReference type="Pfam" id="PF00672">
    <property type="entry name" value="HAMP"/>
    <property type="match status" value="1"/>
</dbReference>
<dbReference type="KEGG" id="rru:Rru_A1901"/>
<evidence type="ECO:0000256" key="3">
    <source>
        <dbReference type="PROSITE-ProRule" id="PRU00284"/>
    </source>
</evidence>
<keyword evidence="7" id="KW-1185">Reference proteome</keyword>
<dbReference type="PROSITE" id="PS50111">
    <property type="entry name" value="CHEMOTAXIS_TRANSDUC_2"/>
    <property type="match status" value="1"/>
</dbReference>
<dbReference type="AlphaFoldDB" id="Q2RT44"/>
<sequence>MGVVNKASKVRRKPFGRLVTLVRDMSISRKIGLGFGVIVILLMVLGAGGTWGLFDAKTKVVQIQAINQAQTQVAEAYTTLLKVDAALADFLISNEATAADSAVGALGGALNALNEAGAILTGEDKERIAELIAQIDTLSTRIRRVIDLQSAAEVAFSSVSNQGLSLEQRISTLSSDAFGTGSLNAIFKAEEALVKLVAARTAAQAFFVRPKAVPFDPIIKDLDAAAAHVTSLKRSMDDPTVLERITEAEALFVTFRADLLSAREAVTARVSAIEKDLVPVQRKVVQGMRKVERTTEKLQAEMSADIDQGLQRNIVLSVAVSGGVILFAIVLSLGLGRSIGRPIGRLIASLERLERRDLDAPVTDTDRRDEVGRLAGALESFRGNMRIADALERDKEEQARQLAIHASRLEDLNRGFEGDSRALLDETLAQVARLRAIADDMATLSHQTDAGAGDASEAAEQASRDTDSVATAAEELAASVLEISRQVQHSSDVATSASQMAQGAVSTVDGLLLDANRIGEVVELITAIASQTNLLALNATIEAARAGDAGKGFAVVAGEVKTLANQTSKATEEIGLRVTAVQAKTGETVAAIAAIADAIADVMQTAAAIAAAVEEQGSATHEIARNIQAVSGGAQTAASSAQAVRSVAATAQEKAGGVVEAVGRLAQQSQTLGDTIGRFLDEVRTA</sequence>
<dbReference type="GO" id="GO:0007165">
    <property type="term" value="P:signal transduction"/>
    <property type="evidence" value="ECO:0007669"/>
    <property type="project" value="UniProtKB-KW"/>
</dbReference>
<gene>
    <name evidence="6" type="ordered locus">Rru_A1901</name>
</gene>
<dbReference type="GO" id="GO:0006935">
    <property type="term" value="P:chemotaxis"/>
    <property type="evidence" value="ECO:0007669"/>
    <property type="project" value="InterPro"/>
</dbReference>
<name>Q2RT44_RHORT</name>
<dbReference type="PROSITE" id="PS50885">
    <property type="entry name" value="HAMP"/>
    <property type="match status" value="1"/>
</dbReference>
<dbReference type="SUPFAM" id="SSF58104">
    <property type="entry name" value="Methyl-accepting chemotaxis protein (MCP) signaling domain"/>
    <property type="match status" value="1"/>
</dbReference>
<evidence type="ECO:0000259" key="4">
    <source>
        <dbReference type="PROSITE" id="PS50111"/>
    </source>
</evidence>
<evidence type="ECO:0000259" key="5">
    <source>
        <dbReference type="PROSITE" id="PS50885"/>
    </source>
</evidence>
<dbReference type="GO" id="GO:0016020">
    <property type="term" value="C:membrane"/>
    <property type="evidence" value="ECO:0007669"/>
    <property type="project" value="InterPro"/>
</dbReference>
<dbReference type="EnsemblBacteria" id="ABC22701">
    <property type="protein sequence ID" value="ABC22701"/>
    <property type="gene ID" value="Rru_A1901"/>
</dbReference>
<dbReference type="Gene3D" id="1.10.287.950">
    <property type="entry name" value="Methyl-accepting chemotaxis protein"/>
    <property type="match status" value="1"/>
</dbReference>
<comment type="similarity">
    <text evidence="2">Belongs to the methyl-accepting chemotaxis (MCP) protein family.</text>
</comment>
<proteinExistence type="inferred from homology"/>
<dbReference type="Proteomes" id="UP000001929">
    <property type="component" value="Chromosome"/>
</dbReference>
<dbReference type="PANTHER" id="PTHR32089">
    <property type="entry name" value="METHYL-ACCEPTING CHEMOTAXIS PROTEIN MCPB"/>
    <property type="match status" value="1"/>
</dbReference>
<accession>Q2RT44</accession>
<dbReference type="PhylomeDB" id="Q2RT44"/>
<dbReference type="HOGENOM" id="CLU_000445_107_27_5"/>
<protein>
    <submittedName>
        <fullName evidence="6">Chemotaxis sensory transducer</fullName>
    </submittedName>
</protein>
<feature type="domain" description="Methyl-accepting transducer" evidence="4">
    <location>
        <begin position="430"/>
        <end position="652"/>
    </location>
</feature>
<organism evidence="6 7">
    <name type="scientific">Rhodospirillum rubrum (strain ATCC 11170 / ATH 1.1.1 / DSM 467 / LMG 4362 / NCIMB 8255 / S1)</name>
    <dbReference type="NCBI Taxonomy" id="269796"/>
    <lineage>
        <taxon>Bacteria</taxon>
        <taxon>Pseudomonadati</taxon>
        <taxon>Pseudomonadota</taxon>
        <taxon>Alphaproteobacteria</taxon>
        <taxon>Rhodospirillales</taxon>
        <taxon>Rhodospirillaceae</taxon>
        <taxon>Rhodospirillum</taxon>
    </lineage>
</organism>
<dbReference type="GO" id="GO:0004888">
    <property type="term" value="F:transmembrane signaling receptor activity"/>
    <property type="evidence" value="ECO:0007669"/>
    <property type="project" value="InterPro"/>
</dbReference>
<dbReference type="InterPro" id="IPR003660">
    <property type="entry name" value="HAMP_dom"/>
</dbReference>
<evidence type="ECO:0000313" key="6">
    <source>
        <dbReference type="EMBL" id="ABC22701.1"/>
    </source>
</evidence>
<dbReference type="PATRIC" id="fig|269796.9.peg.1982"/>
<evidence type="ECO:0000256" key="2">
    <source>
        <dbReference type="ARBA" id="ARBA00029447"/>
    </source>
</evidence>
<dbReference type="PANTHER" id="PTHR32089:SF112">
    <property type="entry name" value="LYSOZYME-LIKE PROTEIN-RELATED"/>
    <property type="match status" value="1"/>
</dbReference>
<dbReference type="STRING" id="269796.Rru_A1901"/>
<dbReference type="Pfam" id="PF00015">
    <property type="entry name" value="MCPsignal"/>
    <property type="match status" value="1"/>
</dbReference>
<dbReference type="eggNOG" id="COG0840">
    <property type="taxonomic scope" value="Bacteria"/>
</dbReference>
<evidence type="ECO:0000256" key="1">
    <source>
        <dbReference type="ARBA" id="ARBA00023224"/>
    </source>
</evidence>
<dbReference type="EMBL" id="CP000230">
    <property type="protein sequence ID" value="ABC22701.1"/>
    <property type="molecule type" value="Genomic_DNA"/>
</dbReference>
<keyword evidence="1 3" id="KW-0807">Transducer</keyword>
<evidence type="ECO:0000313" key="7">
    <source>
        <dbReference type="Proteomes" id="UP000001929"/>
    </source>
</evidence>
<dbReference type="SMART" id="SM01358">
    <property type="entry name" value="HBM"/>
    <property type="match status" value="1"/>
</dbReference>
<dbReference type="InterPro" id="IPR004090">
    <property type="entry name" value="Chemotax_Me-accpt_rcpt"/>
</dbReference>
<dbReference type="PRINTS" id="PR00260">
    <property type="entry name" value="CHEMTRNSDUCR"/>
</dbReference>
<dbReference type="Gene3D" id="6.10.340.10">
    <property type="match status" value="1"/>
</dbReference>
<dbReference type="InterPro" id="IPR004089">
    <property type="entry name" value="MCPsignal_dom"/>
</dbReference>
<reference evidence="6 7" key="1">
    <citation type="journal article" date="2011" name="Stand. Genomic Sci.">
        <title>Complete genome sequence of Rhodospirillum rubrum type strain (S1).</title>
        <authorList>
            <person name="Munk A.C."/>
            <person name="Copeland A."/>
            <person name="Lucas S."/>
            <person name="Lapidus A."/>
            <person name="Del Rio T.G."/>
            <person name="Barry K."/>
            <person name="Detter J.C."/>
            <person name="Hammon N."/>
            <person name="Israni S."/>
            <person name="Pitluck S."/>
            <person name="Brettin T."/>
            <person name="Bruce D."/>
            <person name="Han C."/>
            <person name="Tapia R."/>
            <person name="Gilna P."/>
            <person name="Schmutz J."/>
            <person name="Larimer F."/>
            <person name="Land M."/>
            <person name="Kyrpides N.C."/>
            <person name="Mavromatis K."/>
            <person name="Richardson P."/>
            <person name="Rohde M."/>
            <person name="Goker M."/>
            <person name="Klenk H.P."/>
            <person name="Zhang Y."/>
            <person name="Roberts G.P."/>
            <person name="Reslewic S."/>
            <person name="Schwartz D.C."/>
        </authorList>
    </citation>
    <scope>NUCLEOTIDE SEQUENCE [LARGE SCALE GENOMIC DNA]</scope>
    <source>
        <strain evidence="7">ATCC 11170 / ATH 1.1.1 / DSM 467 / LMG 4362 / NCIMB 8255 / S1</strain>
    </source>
</reference>
<dbReference type="SMART" id="SM00283">
    <property type="entry name" value="MA"/>
    <property type="match status" value="1"/>
</dbReference>
<dbReference type="SMART" id="SM00304">
    <property type="entry name" value="HAMP"/>
    <property type="match status" value="1"/>
</dbReference>
<dbReference type="CDD" id="cd06225">
    <property type="entry name" value="HAMP"/>
    <property type="match status" value="1"/>
</dbReference>
<dbReference type="InterPro" id="IPR032255">
    <property type="entry name" value="HBM"/>
</dbReference>